<reference evidence="1 2" key="1">
    <citation type="submission" date="2014-03" db="EMBL/GenBank/DDBJ databases">
        <title>Bradyrhizobium valentinum sp. nov., isolated from effective nodules of Lupinus mariae-josephae, a lupine endemic of basic-lime soils in Eastern Spain.</title>
        <authorList>
            <person name="Duran D."/>
            <person name="Rey L."/>
            <person name="Navarro A."/>
            <person name="Busquets A."/>
            <person name="Imperial J."/>
            <person name="Ruiz-Argueso T."/>
        </authorList>
    </citation>
    <scope>NUCLEOTIDE SEQUENCE [LARGE SCALE GENOMIC DNA]</scope>
    <source>
        <strain evidence="1 2">Ro19</strain>
    </source>
</reference>
<sequence>MADLVTLQGWLLEAETAKHKLLTGSLEQTVRYNGQNEVTFAKTDIDKLDAYISSLRSQIGDIEGDPRKVSRPIHFTF</sequence>
<dbReference type="SUPFAM" id="SSF64210">
    <property type="entry name" value="Head-to-tail joining protein W, gpW"/>
    <property type="match status" value="1"/>
</dbReference>
<protein>
    <submittedName>
        <fullName evidence="1">Uncharacterized protein</fullName>
    </submittedName>
</protein>
<name>A0A0R3MAN7_9BRAD</name>
<evidence type="ECO:0000313" key="1">
    <source>
        <dbReference type="EMBL" id="KRR16874.1"/>
    </source>
</evidence>
<dbReference type="RefSeq" id="WP_057847876.1">
    <property type="nucleotide sequence ID" value="NZ_LLYA01000215.1"/>
</dbReference>
<dbReference type="Pfam" id="PF02831">
    <property type="entry name" value="gpW"/>
    <property type="match status" value="1"/>
</dbReference>
<dbReference type="InterPro" id="IPR004174">
    <property type="entry name" value="GpW"/>
</dbReference>
<dbReference type="InterPro" id="IPR036626">
    <property type="entry name" value="GpW_sf"/>
</dbReference>
<organism evidence="1 2">
    <name type="scientific">Bradyrhizobium retamae</name>
    <dbReference type="NCBI Taxonomy" id="1300035"/>
    <lineage>
        <taxon>Bacteria</taxon>
        <taxon>Pseudomonadati</taxon>
        <taxon>Pseudomonadota</taxon>
        <taxon>Alphaproteobacteria</taxon>
        <taxon>Hyphomicrobiales</taxon>
        <taxon>Nitrobacteraceae</taxon>
        <taxon>Bradyrhizobium</taxon>
    </lineage>
</organism>
<proteinExistence type="predicted"/>
<dbReference type="OrthoDB" id="7916639at2"/>
<accession>A0A0R3MAN7</accession>
<dbReference type="GO" id="GO:0019058">
    <property type="term" value="P:viral life cycle"/>
    <property type="evidence" value="ECO:0007669"/>
    <property type="project" value="InterPro"/>
</dbReference>
<dbReference type="EMBL" id="LLYA01000215">
    <property type="protein sequence ID" value="KRR16874.1"/>
    <property type="molecule type" value="Genomic_DNA"/>
</dbReference>
<comment type="caution">
    <text evidence="1">The sequence shown here is derived from an EMBL/GenBank/DDBJ whole genome shotgun (WGS) entry which is preliminary data.</text>
</comment>
<gene>
    <name evidence="1" type="ORF">CQ13_36575</name>
</gene>
<evidence type="ECO:0000313" key="2">
    <source>
        <dbReference type="Proteomes" id="UP000052023"/>
    </source>
</evidence>
<dbReference type="Gene3D" id="3.30.1580.10">
    <property type="entry name" value="Head-to-tail joining protein W"/>
    <property type="match status" value="1"/>
</dbReference>
<keyword evidence="2" id="KW-1185">Reference proteome</keyword>
<dbReference type="Proteomes" id="UP000052023">
    <property type="component" value="Unassembled WGS sequence"/>
</dbReference>
<dbReference type="AlphaFoldDB" id="A0A0R3MAN7"/>